<sequence length="120" mass="14288">MKTKIKNTIKDIIDYTLTNEFKALVMIMLFMFLCVSLFWGAICTVMTNDITEVATEQKEENIKLQAEYDKLSQEYARMKMAYEETYELFTTCQESTSWYEQFYYDNVDPTTGEIEGEYYE</sequence>
<feature type="transmembrane region" description="Helical" evidence="2">
    <location>
        <begin position="21"/>
        <end position="42"/>
    </location>
</feature>
<name>A0A8S5VI49_9CAUD</name>
<accession>A0A8S5VI49</accession>
<feature type="coiled-coil region" evidence="1">
    <location>
        <begin position="54"/>
        <end position="81"/>
    </location>
</feature>
<protein>
    <submittedName>
        <fullName evidence="3">Cell division protein</fullName>
    </submittedName>
</protein>
<keyword evidence="3" id="KW-0132">Cell division</keyword>
<keyword evidence="2" id="KW-1133">Transmembrane helix</keyword>
<reference evidence="3" key="1">
    <citation type="journal article" date="2021" name="Proc. Natl. Acad. Sci. U.S.A.">
        <title>A Catalog of Tens of Thousands of Viruses from Human Metagenomes Reveals Hidden Associations with Chronic Diseases.</title>
        <authorList>
            <person name="Tisza M.J."/>
            <person name="Buck C.B."/>
        </authorList>
    </citation>
    <scope>NUCLEOTIDE SEQUENCE</scope>
    <source>
        <strain evidence="3">CtCYN4</strain>
    </source>
</reference>
<evidence type="ECO:0000256" key="1">
    <source>
        <dbReference type="SAM" id="Coils"/>
    </source>
</evidence>
<proteinExistence type="predicted"/>
<dbReference type="EMBL" id="BK016268">
    <property type="protein sequence ID" value="DAG06271.1"/>
    <property type="molecule type" value="Genomic_DNA"/>
</dbReference>
<organism evidence="3">
    <name type="scientific">Myoviridae sp. ctCYN4</name>
    <dbReference type="NCBI Taxonomy" id="2825051"/>
    <lineage>
        <taxon>Viruses</taxon>
        <taxon>Duplodnaviria</taxon>
        <taxon>Heunggongvirae</taxon>
        <taxon>Uroviricota</taxon>
        <taxon>Caudoviricetes</taxon>
    </lineage>
</organism>
<dbReference type="GO" id="GO:0051301">
    <property type="term" value="P:cell division"/>
    <property type="evidence" value="ECO:0007669"/>
    <property type="project" value="UniProtKB-KW"/>
</dbReference>
<evidence type="ECO:0000256" key="2">
    <source>
        <dbReference type="SAM" id="Phobius"/>
    </source>
</evidence>
<keyword evidence="1" id="KW-0175">Coiled coil</keyword>
<keyword evidence="2" id="KW-0812">Transmembrane</keyword>
<keyword evidence="2" id="KW-0472">Membrane</keyword>
<evidence type="ECO:0000313" key="3">
    <source>
        <dbReference type="EMBL" id="DAG06271.1"/>
    </source>
</evidence>
<keyword evidence="3" id="KW-0131">Cell cycle</keyword>